<sequence length="151" mass="17843">MIYLQQAHTPRTIVQDMPSRRYDKAFPCIASLDDGIIVLTPIYTMYNHFECQWVNEIYMVAQSFQPYTFSREELELLYRGIHLEIEVPLRAGDVVMHDQEELEYYVWFHETMHTVRLTPLVRFLKTVNWEDMSLLLLALAGLVLTVLKTSQ</sequence>
<keyword evidence="2" id="KW-1185">Reference proteome</keyword>
<dbReference type="EMBL" id="BJXB01000039">
    <property type="protein sequence ID" value="GEM49633.1"/>
    <property type="molecule type" value="Genomic_DNA"/>
</dbReference>
<evidence type="ECO:0000313" key="2">
    <source>
        <dbReference type="Proteomes" id="UP000321306"/>
    </source>
</evidence>
<gene>
    <name evidence="1" type="ORF">DC3_52680</name>
</gene>
<accession>A0A511N9X9</accession>
<protein>
    <submittedName>
        <fullName evidence="1">Uncharacterized protein</fullName>
    </submittedName>
</protein>
<organism evidence="1 2">
    <name type="scientific">Deinococcus cellulosilyticus (strain DSM 18568 / NBRC 106333 / KACC 11606 / 5516J-15)</name>
    <dbReference type="NCBI Taxonomy" id="1223518"/>
    <lineage>
        <taxon>Bacteria</taxon>
        <taxon>Thermotogati</taxon>
        <taxon>Deinococcota</taxon>
        <taxon>Deinococci</taxon>
        <taxon>Deinococcales</taxon>
        <taxon>Deinococcaceae</taxon>
        <taxon>Deinococcus</taxon>
    </lineage>
</organism>
<dbReference type="Proteomes" id="UP000321306">
    <property type="component" value="Unassembled WGS sequence"/>
</dbReference>
<proteinExistence type="predicted"/>
<dbReference type="AlphaFoldDB" id="A0A511N9X9"/>
<name>A0A511N9X9_DEIC1</name>
<comment type="caution">
    <text evidence="1">The sequence shown here is derived from an EMBL/GenBank/DDBJ whole genome shotgun (WGS) entry which is preliminary data.</text>
</comment>
<evidence type="ECO:0000313" key="1">
    <source>
        <dbReference type="EMBL" id="GEM49633.1"/>
    </source>
</evidence>
<dbReference type="RefSeq" id="WP_146890540.1">
    <property type="nucleotide sequence ID" value="NZ_BJXB01000039.1"/>
</dbReference>
<reference evidence="1 2" key="1">
    <citation type="submission" date="2019-07" db="EMBL/GenBank/DDBJ databases">
        <title>Whole genome shotgun sequence of Deinococcus cellulosilyticus NBRC 106333.</title>
        <authorList>
            <person name="Hosoyama A."/>
            <person name="Uohara A."/>
            <person name="Ohji S."/>
            <person name="Ichikawa N."/>
        </authorList>
    </citation>
    <scope>NUCLEOTIDE SEQUENCE [LARGE SCALE GENOMIC DNA]</scope>
    <source>
        <strain evidence="1 2">NBRC 106333</strain>
    </source>
</reference>